<evidence type="ECO:0000259" key="2">
    <source>
        <dbReference type="Pfam" id="PF06439"/>
    </source>
</evidence>
<proteinExistence type="predicted"/>
<organism evidence="3 4">
    <name type="scientific">Roseisolibacter agri</name>
    <dbReference type="NCBI Taxonomy" id="2014610"/>
    <lineage>
        <taxon>Bacteria</taxon>
        <taxon>Pseudomonadati</taxon>
        <taxon>Gemmatimonadota</taxon>
        <taxon>Gemmatimonadia</taxon>
        <taxon>Gemmatimonadales</taxon>
        <taxon>Gemmatimonadaceae</taxon>
        <taxon>Roseisolibacter</taxon>
    </lineage>
</organism>
<comment type="caution">
    <text evidence="3">The sequence shown here is derived from an EMBL/GenBank/DDBJ whole genome shotgun (WGS) entry which is preliminary data.</text>
</comment>
<feature type="signal peptide" evidence="1">
    <location>
        <begin position="1"/>
        <end position="19"/>
    </location>
</feature>
<keyword evidence="1" id="KW-0732">Signal</keyword>
<accession>A0AA37QA55</accession>
<dbReference type="Gene3D" id="2.60.120.560">
    <property type="entry name" value="Exo-inulinase, domain 1"/>
    <property type="match status" value="1"/>
</dbReference>
<dbReference type="InterPro" id="IPR010496">
    <property type="entry name" value="AL/BT2_dom"/>
</dbReference>
<dbReference type="PROSITE" id="PS51257">
    <property type="entry name" value="PROKAR_LIPOPROTEIN"/>
    <property type="match status" value="1"/>
</dbReference>
<dbReference type="Proteomes" id="UP001161325">
    <property type="component" value="Unassembled WGS sequence"/>
</dbReference>
<keyword evidence="3" id="KW-0378">Hydrolase</keyword>
<dbReference type="AlphaFoldDB" id="A0AA37QA55"/>
<dbReference type="EMBL" id="BRXS01000003">
    <property type="protein sequence ID" value="GLC25906.1"/>
    <property type="molecule type" value="Genomic_DNA"/>
</dbReference>
<evidence type="ECO:0000256" key="1">
    <source>
        <dbReference type="SAM" id="SignalP"/>
    </source>
</evidence>
<keyword evidence="4" id="KW-1185">Reference proteome</keyword>
<sequence length="208" mass="23437">MRRILTHALALTTLATACAGRSSATRADDGWIPLFDGRTLAGWRASENPATFRVEDGMIVVHGPRAHLFYDGPVLGHDFRDFELRAEVMTRPGANSGIYLRTRFQPTDWPSQGYEVQVNNSHTDWRRTGSLYAVQDVRESERDGEWFTVRAIVRGRRVQVMVNDRQTVDYTEPADSATRLTGGTIALQGHDPASEVRYRNIRIRPLGP</sequence>
<dbReference type="Pfam" id="PF06439">
    <property type="entry name" value="3keto-disac_hyd"/>
    <property type="match status" value="1"/>
</dbReference>
<evidence type="ECO:0000313" key="4">
    <source>
        <dbReference type="Proteomes" id="UP001161325"/>
    </source>
</evidence>
<protein>
    <submittedName>
        <fullName evidence="3">Glycosyl hydrolase</fullName>
    </submittedName>
</protein>
<name>A0AA37QA55_9BACT</name>
<feature type="chain" id="PRO_5041281856" evidence="1">
    <location>
        <begin position="20"/>
        <end position="208"/>
    </location>
</feature>
<feature type="domain" description="3-keto-alpha-glucoside-1,2-lyase/3-keto-2-hydroxy-glucal hydratase" evidence="2">
    <location>
        <begin position="30"/>
        <end position="204"/>
    </location>
</feature>
<evidence type="ECO:0000313" key="3">
    <source>
        <dbReference type="EMBL" id="GLC25906.1"/>
    </source>
</evidence>
<reference evidence="3" key="1">
    <citation type="submission" date="2022-08" db="EMBL/GenBank/DDBJ databases">
        <title>Draft genome sequencing of Roseisolibacter agri AW1220.</title>
        <authorList>
            <person name="Tobiishi Y."/>
            <person name="Tonouchi A."/>
        </authorList>
    </citation>
    <scope>NUCLEOTIDE SEQUENCE</scope>
    <source>
        <strain evidence="3">AW1220</strain>
    </source>
</reference>
<gene>
    <name evidence="3" type="ORF">rosag_24190</name>
</gene>
<dbReference type="GO" id="GO:0016787">
    <property type="term" value="F:hydrolase activity"/>
    <property type="evidence" value="ECO:0007669"/>
    <property type="project" value="UniProtKB-KW"/>
</dbReference>